<dbReference type="Proteomes" id="UP000187203">
    <property type="component" value="Unassembled WGS sequence"/>
</dbReference>
<protein>
    <submittedName>
        <fullName evidence="2">Uncharacterized protein</fullName>
    </submittedName>
</protein>
<evidence type="ECO:0000256" key="1">
    <source>
        <dbReference type="SAM" id="MobiDB-lite"/>
    </source>
</evidence>
<gene>
    <name evidence="2" type="ORF">COLO4_02510</name>
</gene>
<feature type="compositionally biased region" description="Polar residues" evidence="1">
    <location>
        <begin position="79"/>
        <end position="89"/>
    </location>
</feature>
<evidence type="ECO:0000313" key="2">
    <source>
        <dbReference type="EMBL" id="OMP12968.1"/>
    </source>
</evidence>
<sequence length="135" mass="15175">ANAAVDPQRQLHNQRQEPAVRNRRAPRVRQIDETQGNQQRKNQQQQVAGAAQYFHQDAGKSDVAVFAEVRNAVGHETDQAAQQPVNNEGGNDDDGAVDPQRLIKKNGLKMTQTEPVFHWGVSPCWFRLNEKARKA</sequence>
<dbReference type="AlphaFoldDB" id="A0A1R3L116"/>
<name>A0A1R3L116_9ROSI</name>
<feature type="compositionally biased region" description="Low complexity" evidence="1">
    <location>
        <begin position="35"/>
        <end position="46"/>
    </location>
</feature>
<dbReference type="EMBL" id="AWUE01005510">
    <property type="protein sequence ID" value="OMP12968.1"/>
    <property type="molecule type" value="Genomic_DNA"/>
</dbReference>
<accession>A0A1R3L116</accession>
<evidence type="ECO:0000313" key="3">
    <source>
        <dbReference type="Proteomes" id="UP000187203"/>
    </source>
</evidence>
<feature type="non-terminal residue" evidence="2">
    <location>
        <position position="1"/>
    </location>
</feature>
<feature type="region of interest" description="Disordered" evidence="1">
    <location>
        <begin position="74"/>
        <end position="106"/>
    </location>
</feature>
<feature type="region of interest" description="Disordered" evidence="1">
    <location>
        <begin position="1"/>
        <end position="54"/>
    </location>
</feature>
<proteinExistence type="predicted"/>
<comment type="caution">
    <text evidence="2">The sequence shown here is derived from an EMBL/GenBank/DDBJ whole genome shotgun (WGS) entry which is preliminary data.</text>
</comment>
<keyword evidence="3" id="KW-1185">Reference proteome</keyword>
<organism evidence="2 3">
    <name type="scientific">Corchorus olitorius</name>
    <dbReference type="NCBI Taxonomy" id="93759"/>
    <lineage>
        <taxon>Eukaryota</taxon>
        <taxon>Viridiplantae</taxon>
        <taxon>Streptophyta</taxon>
        <taxon>Embryophyta</taxon>
        <taxon>Tracheophyta</taxon>
        <taxon>Spermatophyta</taxon>
        <taxon>Magnoliopsida</taxon>
        <taxon>eudicotyledons</taxon>
        <taxon>Gunneridae</taxon>
        <taxon>Pentapetalae</taxon>
        <taxon>rosids</taxon>
        <taxon>malvids</taxon>
        <taxon>Malvales</taxon>
        <taxon>Malvaceae</taxon>
        <taxon>Grewioideae</taxon>
        <taxon>Apeibeae</taxon>
        <taxon>Corchorus</taxon>
    </lineage>
</organism>
<reference evidence="3" key="1">
    <citation type="submission" date="2013-09" db="EMBL/GenBank/DDBJ databases">
        <title>Corchorus olitorius genome sequencing.</title>
        <authorList>
            <person name="Alam M."/>
            <person name="Haque M.S."/>
            <person name="Islam M.S."/>
            <person name="Emdad E.M."/>
            <person name="Islam M.M."/>
            <person name="Ahmed B."/>
            <person name="Halim A."/>
            <person name="Hossen Q.M.M."/>
            <person name="Hossain M.Z."/>
            <person name="Ahmed R."/>
            <person name="Khan M.M."/>
            <person name="Islam R."/>
            <person name="Rashid M.M."/>
            <person name="Khan S.A."/>
            <person name="Rahman M.S."/>
            <person name="Alam M."/>
            <person name="Yahiya A.S."/>
            <person name="Khan M.S."/>
            <person name="Azam M.S."/>
            <person name="Haque T."/>
            <person name="Lashkar M.Z.H."/>
            <person name="Akhand A.I."/>
            <person name="Morshed G."/>
            <person name="Roy S."/>
            <person name="Uddin K.S."/>
            <person name="Rabeya T."/>
            <person name="Hossain A.S."/>
            <person name="Chowdhury A."/>
            <person name="Snigdha A.R."/>
            <person name="Mortoza M.S."/>
            <person name="Matin S.A."/>
            <person name="Hoque S.M.E."/>
            <person name="Islam M.K."/>
            <person name="Roy D.K."/>
            <person name="Haider R."/>
            <person name="Moosa M.M."/>
            <person name="Elias S.M."/>
            <person name="Hasan A.M."/>
            <person name="Jahan S."/>
            <person name="Shafiuddin M."/>
            <person name="Mahmood N."/>
            <person name="Shommy N.S."/>
        </authorList>
    </citation>
    <scope>NUCLEOTIDE SEQUENCE [LARGE SCALE GENOMIC DNA]</scope>
    <source>
        <strain evidence="3">cv. O-4</strain>
    </source>
</reference>